<comment type="caution">
    <text evidence="13">The sequence shown here is derived from an EMBL/GenBank/DDBJ whole genome shotgun (WGS) entry which is preliminary data.</text>
</comment>
<dbReference type="SUPFAM" id="SSF55124">
    <property type="entry name" value="Nitrite/Sulfite reductase N-terminal domain-like"/>
    <property type="match status" value="2"/>
</dbReference>
<dbReference type="FunFam" id="3.30.413.10:FF:000014">
    <property type="entry name" value="Sulfite reductase [ferredoxin], chloroplastic"/>
    <property type="match status" value="1"/>
</dbReference>
<keyword evidence="5" id="KW-0349">Heme</keyword>
<evidence type="ECO:0000256" key="3">
    <source>
        <dbReference type="ARBA" id="ARBA00010429"/>
    </source>
</evidence>
<evidence type="ECO:0000256" key="6">
    <source>
        <dbReference type="ARBA" id="ARBA00022723"/>
    </source>
</evidence>
<accession>A0AB34IV53</accession>
<sequence>MCAASPRLARLALALALAAPAEAAFVGVGSPRASPRASRSRRAAMDGEVDGDFGLAVGQKYGPTSPAHAAEKPWTNLEKQESVQLVKAASNGLRDPLNADMKNDEIAVSKDSIHILKHHGSYMQTNRDLKKKQERDLSYQFMLRLKVPVGEVPPELFRELDDLSNKYGQGDLRATTRQAFQLHGVLKGNLKQVIASIANVGSNTYGGCGDINRNVMAPPVTFYNNPAYQYCMQYSRAIADLFKPMTEAFNELWLDGKKAAVEEYYRRDIAEFNLDQVRSFDNGNGIITGHPVEPLYGRTYLPKKFKIAFTVPGDNSVDLYINDIGCVVIMEPDGVTLKGFNIVVGGGMGRTHKKEDTFARTADHLGFVGKDDFFEAMKAILAVQRDHGNREVRSSARLKYLVHTLGIDSFRTLVEKYFGKKIEAWAPLPEWRYVDWMGWHEQGDGKLMLGINVEQGRIRDTPDLRLKTVLRLLVDKYDMPMTLTPSQSIVLRDILPKHKLEVETILKEHGVKMIHEIDPITRKSIACPAFPLCGLAMAEAERVQPEINLRLNNLLKSMGMQNTDFVTRTTGCPNGCARPYMAEIAFVGSGPKTYQLWLGGSPAQTRTATATDIFKMPFDQLEETVEPIFAMYKTQRNAPEEAFGDFCHRVGWPAIKDFMDSYKPGDHASMADPFAPALIPTPASSIGIETNLLAKVEAEAAARGLDAPTLLDIIVREALE</sequence>
<dbReference type="GO" id="GO:0009337">
    <property type="term" value="C:sulfite reductase complex (NADPH)"/>
    <property type="evidence" value="ECO:0007669"/>
    <property type="project" value="TreeGrafter"/>
</dbReference>
<dbReference type="InterPro" id="IPR045854">
    <property type="entry name" value="NO2/SO3_Rdtase_4Fe4S_sf"/>
</dbReference>
<evidence type="ECO:0000256" key="4">
    <source>
        <dbReference type="ARBA" id="ARBA00022485"/>
    </source>
</evidence>
<protein>
    <recommendedName>
        <fullName evidence="15">Assimilatory sulfite reductase (ferredoxin)</fullName>
    </recommendedName>
</protein>
<dbReference type="PANTHER" id="PTHR11493:SF47">
    <property type="entry name" value="SULFITE REDUCTASE [NADPH] SUBUNIT BETA"/>
    <property type="match status" value="1"/>
</dbReference>
<keyword evidence="9" id="KW-0411">Iron-sulfur</keyword>
<keyword evidence="10" id="KW-0732">Signal</keyword>
<dbReference type="GO" id="GO:0016002">
    <property type="term" value="F:sulfite reductase activity"/>
    <property type="evidence" value="ECO:0007669"/>
    <property type="project" value="TreeGrafter"/>
</dbReference>
<dbReference type="InterPro" id="IPR005117">
    <property type="entry name" value="NiRdtase/SiRdtase_haem-b_fer"/>
</dbReference>
<comment type="cofactor">
    <cofactor evidence="1">
        <name>siroheme</name>
        <dbReference type="ChEBI" id="CHEBI:60052"/>
    </cofactor>
</comment>
<dbReference type="GO" id="GO:0020037">
    <property type="term" value="F:heme binding"/>
    <property type="evidence" value="ECO:0007669"/>
    <property type="project" value="InterPro"/>
</dbReference>
<evidence type="ECO:0000259" key="11">
    <source>
        <dbReference type="Pfam" id="PF01077"/>
    </source>
</evidence>
<dbReference type="Pfam" id="PF01077">
    <property type="entry name" value="NIR_SIR"/>
    <property type="match status" value="2"/>
</dbReference>
<feature type="domain" description="Nitrite/Sulfite reductase ferredoxin-like" evidence="12">
    <location>
        <begin position="440"/>
        <end position="508"/>
    </location>
</feature>
<dbReference type="PRINTS" id="PR00397">
    <property type="entry name" value="SIROHAEM"/>
</dbReference>
<keyword evidence="14" id="KW-1185">Reference proteome</keyword>
<evidence type="ECO:0000256" key="2">
    <source>
        <dbReference type="ARBA" id="ARBA00001966"/>
    </source>
</evidence>
<comment type="cofactor">
    <cofactor evidence="2">
        <name>[4Fe-4S] cluster</name>
        <dbReference type="ChEBI" id="CHEBI:49883"/>
    </cofactor>
</comment>
<dbReference type="AlphaFoldDB" id="A0AB34IV53"/>
<dbReference type="GO" id="GO:0050311">
    <property type="term" value="F:sulfite reductase (ferredoxin) activity"/>
    <property type="evidence" value="ECO:0007669"/>
    <property type="project" value="TreeGrafter"/>
</dbReference>
<dbReference type="GO" id="GO:0000103">
    <property type="term" value="P:sulfate assimilation"/>
    <property type="evidence" value="ECO:0007669"/>
    <property type="project" value="TreeGrafter"/>
</dbReference>
<name>A0AB34IV53_PRYPA</name>
<dbReference type="GO" id="GO:0046872">
    <property type="term" value="F:metal ion binding"/>
    <property type="evidence" value="ECO:0007669"/>
    <property type="project" value="UniProtKB-KW"/>
</dbReference>
<reference evidence="13 14" key="1">
    <citation type="journal article" date="2024" name="Science">
        <title>Giant polyketide synthase enzymes in the biosynthesis of giant marine polyether toxins.</title>
        <authorList>
            <person name="Fallon T.R."/>
            <person name="Shende V.V."/>
            <person name="Wierzbicki I.H."/>
            <person name="Pendleton A.L."/>
            <person name="Watervoot N.F."/>
            <person name="Auber R.P."/>
            <person name="Gonzalez D.J."/>
            <person name="Wisecaver J.H."/>
            <person name="Moore B.S."/>
        </authorList>
    </citation>
    <scope>NUCLEOTIDE SEQUENCE [LARGE SCALE GENOMIC DNA]</scope>
    <source>
        <strain evidence="13 14">12B1</strain>
    </source>
</reference>
<dbReference type="InterPro" id="IPR045169">
    <property type="entry name" value="NO2/SO3_Rdtase_4Fe4S_prot"/>
</dbReference>
<keyword evidence="8" id="KW-0408">Iron</keyword>
<evidence type="ECO:0000256" key="7">
    <source>
        <dbReference type="ARBA" id="ARBA00023002"/>
    </source>
</evidence>
<gene>
    <name evidence="13" type="ORF">AB1Y20_008650</name>
</gene>
<dbReference type="InterPro" id="IPR006066">
    <property type="entry name" value="NO2/SO3_Rdtase_FeS/sirohaem_BS"/>
</dbReference>
<evidence type="ECO:0000259" key="12">
    <source>
        <dbReference type="Pfam" id="PF03460"/>
    </source>
</evidence>
<evidence type="ECO:0008006" key="15">
    <source>
        <dbReference type="Google" id="ProtNLM"/>
    </source>
</evidence>
<organism evidence="13 14">
    <name type="scientific">Prymnesium parvum</name>
    <name type="common">Toxic golden alga</name>
    <dbReference type="NCBI Taxonomy" id="97485"/>
    <lineage>
        <taxon>Eukaryota</taxon>
        <taxon>Haptista</taxon>
        <taxon>Haptophyta</taxon>
        <taxon>Prymnesiophyceae</taxon>
        <taxon>Prymnesiales</taxon>
        <taxon>Prymnesiaceae</taxon>
        <taxon>Prymnesium</taxon>
    </lineage>
</organism>
<dbReference type="Pfam" id="PF03460">
    <property type="entry name" value="NIR_SIR_ferr"/>
    <property type="match status" value="2"/>
</dbReference>
<dbReference type="EMBL" id="JBGBPQ010000019">
    <property type="protein sequence ID" value="KAL1504880.1"/>
    <property type="molecule type" value="Genomic_DNA"/>
</dbReference>
<dbReference type="PROSITE" id="PS00365">
    <property type="entry name" value="NIR_SIR"/>
    <property type="match status" value="1"/>
</dbReference>
<keyword evidence="7" id="KW-0560">Oxidoreductase</keyword>
<keyword evidence="6" id="KW-0479">Metal-binding</keyword>
<evidence type="ECO:0000256" key="1">
    <source>
        <dbReference type="ARBA" id="ARBA00001929"/>
    </source>
</evidence>
<feature type="domain" description="Nitrite/Sulfite reductase ferredoxin-like" evidence="12">
    <location>
        <begin position="134"/>
        <end position="199"/>
    </location>
</feature>
<keyword evidence="4" id="KW-0004">4Fe-4S</keyword>
<dbReference type="NCBIfam" id="NF010029">
    <property type="entry name" value="PRK13504.1"/>
    <property type="match status" value="1"/>
</dbReference>
<dbReference type="SUPFAM" id="SSF56014">
    <property type="entry name" value="Nitrite and sulphite reductase 4Fe-4S domain-like"/>
    <property type="match status" value="2"/>
</dbReference>
<evidence type="ECO:0000313" key="13">
    <source>
        <dbReference type="EMBL" id="KAL1504880.1"/>
    </source>
</evidence>
<evidence type="ECO:0000256" key="10">
    <source>
        <dbReference type="SAM" id="SignalP"/>
    </source>
</evidence>
<evidence type="ECO:0000313" key="14">
    <source>
        <dbReference type="Proteomes" id="UP001515480"/>
    </source>
</evidence>
<dbReference type="PANTHER" id="PTHR11493">
    <property type="entry name" value="SULFITE REDUCTASE [NADPH] SUBUNIT BETA-RELATED"/>
    <property type="match status" value="1"/>
</dbReference>
<feature type="domain" description="Nitrite/sulphite reductase 4Fe-4S" evidence="11">
    <location>
        <begin position="290"/>
        <end position="421"/>
    </location>
</feature>
<dbReference type="InterPro" id="IPR006067">
    <property type="entry name" value="NO2/SO3_Rdtase_4Fe4S_dom"/>
</dbReference>
<dbReference type="Proteomes" id="UP001515480">
    <property type="component" value="Unassembled WGS sequence"/>
</dbReference>
<feature type="chain" id="PRO_5044274099" description="Assimilatory sulfite reductase (ferredoxin)" evidence="10">
    <location>
        <begin position="24"/>
        <end position="720"/>
    </location>
</feature>
<feature type="signal peptide" evidence="10">
    <location>
        <begin position="1"/>
        <end position="23"/>
    </location>
</feature>
<dbReference type="InterPro" id="IPR036136">
    <property type="entry name" value="Nit/Sulf_reduc_fer-like_dom_sf"/>
</dbReference>
<dbReference type="Gene3D" id="3.30.413.10">
    <property type="entry name" value="Sulfite Reductase Hemoprotein, domain 1"/>
    <property type="match status" value="2"/>
</dbReference>
<feature type="domain" description="Nitrite/sulphite reductase 4Fe-4S" evidence="11">
    <location>
        <begin position="522"/>
        <end position="657"/>
    </location>
</feature>
<proteinExistence type="inferred from homology"/>
<comment type="similarity">
    <text evidence="3">Belongs to the nitrite and sulfite reductase 4Fe-4S domain family.</text>
</comment>
<evidence type="ECO:0000256" key="8">
    <source>
        <dbReference type="ARBA" id="ARBA00023004"/>
    </source>
</evidence>
<evidence type="ECO:0000256" key="5">
    <source>
        <dbReference type="ARBA" id="ARBA00022617"/>
    </source>
</evidence>
<evidence type="ECO:0000256" key="9">
    <source>
        <dbReference type="ARBA" id="ARBA00023014"/>
    </source>
</evidence>
<dbReference type="GO" id="GO:0051539">
    <property type="term" value="F:4 iron, 4 sulfur cluster binding"/>
    <property type="evidence" value="ECO:0007669"/>
    <property type="project" value="UniProtKB-KW"/>
</dbReference>